<keyword evidence="4" id="KW-0963">Cytoplasm</keyword>
<keyword evidence="7" id="KW-0896">Oogenesis</keyword>
<dbReference type="PANTHER" id="PTHR22891">
    <property type="entry name" value="EUKARYOTIC TRANSLATION INITIATION FACTOR 2C"/>
    <property type="match status" value="1"/>
</dbReference>
<feature type="compositionally biased region" description="Polar residues" evidence="10">
    <location>
        <begin position="54"/>
        <end position="73"/>
    </location>
</feature>
<evidence type="ECO:0000256" key="3">
    <source>
        <dbReference type="ARBA" id="ARBA00022473"/>
    </source>
</evidence>
<dbReference type="GO" id="GO:0141009">
    <property type="term" value="P:transposable element silencing by piRNA-mediated mRNA destabilization"/>
    <property type="evidence" value="ECO:0007669"/>
    <property type="project" value="UniProtKB-ARBA"/>
</dbReference>
<reference evidence="13 14" key="1">
    <citation type="journal article" date="2017" name="G3 (Bethesda)">
        <title>The Physical Genome Mapping of Anopheles albimanus Corrected Scaffold Misassemblies and Identified Interarm Rearrangements in Genus Anopheles.</title>
        <authorList>
            <person name="Artemov G.N."/>
            <person name="Peery A.N."/>
            <person name="Jiang X."/>
            <person name="Tu Z."/>
            <person name="Stegniy V.N."/>
            <person name="Sharakhova M.V."/>
            <person name="Sharakhov I.V."/>
        </authorList>
    </citation>
    <scope>NUCLEOTIDE SEQUENCE [LARGE SCALE GENOMIC DNA]</scope>
    <source>
        <strain evidence="13 14">ALBI9_A</strain>
    </source>
</reference>
<dbReference type="InterPro" id="IPR012337">
    <property type="entry name" value="RNaseH-like_sf"/>
</dbReference>
<keyword evidence="6" id="KW-0694">RNA-binding</keyword>
<evidence type="ECO:0000256" key="7">
    <source>
        <dbReference type="ARBA" id="ARBA00022943"/>
    </source>
</evidence>
<evidence type="ECO:0000313" key="14">
    <source>
        <dbReference type="Proteomes" id="UP000069272"/>
    </source>
</evidence>
<dbReference type="SMART" id="SM00949">
    <property type="entry name" value="PAZ"/>
    <property type="match status" value="1"/>
</dbReference>
<dbReference type="InterPro" id="IPR036397">
    <property type="entry name" value="RNaseH_sf"/>
</dbReference>
<dbReference type="PROSITE" id="PS50821">
    <property type="entry name" value="PAZ"/>
    <property type="match status" value="1"/>
</dbReference>
<feature type="domain" description="PAZ" evidence="11">
    <location>
        <begin position="344"/>
        <end position="456"/>
    </location>
</feature>
<dbReference type="Pfam" id="PF02170">
    <property type="entry name" value="PAZ"/>
    <property type="match status" value="1"/>
</dbReference>
<evidence type="ECO:0000256" key="10">
    <source>
        <dbReference type="SAM" id="MobiDB-lite"/>
    </source>
</evidence>
<evidence type="ECO:0000256" key="2">
    <source>
        <dbReference type="ARBA" id="ARBA00004556"/>
    </source>
</evidence>
<dbReference type="SUPFAM" id="SSF101690">
    <property type="entry name" value="PAZ domain"/>
    <property type="match status" value="1"/>
</dbReference>
<keyword evidence="8" id="KW-0943">RNA-mediated gene silencing</keyword>
<dbReference type="InterPro" id="IPR003165">
    <property type="entry name" value="Piwi"/>
</dbReference>
<dbReference type="VEuPathDB" id="VectorBase:AALB001790"/>
<feature type="region of interest" description="Disordered" evidence="10">
    <location>
        <begin position="29"/>
        <end position="80"/>
    </location>
</feature>
<accession>A0A182F5P5</accession>
<comment type="similarity">
    <text evidence="9">Belongs to the argonaute family. Piwi subfamily.</text>
</comment>
<evidence type="ECO:0000256" key="4">
    <source>
        <dbReference type="ARBA" id="ARBA00022490"/>
    </source>
</evidence>
<dbReference type="PROSITE" id="PS50822">
    <property type="entry name" value="PIWI"/>
    <property type="match status" value="1"/>
</dbReference>
<keyword evidence="14" id="KW-1185">Reference proteome</keyword>
<dbReference type="FunFam" id="3.30.420.10:FF:000014">
    <property type="entry name" value="Piwi-like RNA-mediated gene silencing 1"/>
    <property type="match status" value="1"/>
</dbReference>
<dbReference type="GO" id="GO:0003723">
    <property type="term" value="F:RNA binding"/>
    <property type="evidence" value="ECO:0007669"/>
    <property type="project" value="UniProtKB-KW"/>
</dbReference>
<protein>
    <submittedName>
        <fullName evidence="13">Uncharacterized protein</fullName>
    </submittedName>
</protein>
<comment type="subcellular location">
    <subcellularLocation>
        <location evidence="1">Cytoplasm</location>
        <location evidence="1">Cytoplasmic ribonucleoprotein granule</location>
    </subcellularLocation>
    <subcellularLocation>
        <location evidence="2">Cytoplasm</location>
        <location evidence="2">Perinuclear region</location>
    </subcellularLocation>
</comment>
<feature type="compositionally biased region" description="Low complexity" evidence="10">
    <location>
        <begin position="146"/>
        <end position="162"/>
    </location>
</feature>
<evidence type="ECO:0000256" key="1">
    <source>
        <dbReference type="ARBA" id="ARBA00004331"/>
    </source>
</evidence>
<keyword evidence="3" id="KW-0217">Developmental protein</keyword>
<dbReference type="VEuPathDB" id="VectorBase:AALB20_034220"/>
<dbReference type="Proteomes" id="UP000069272">
    <property type="component" value="Chromosome 2L"/>
</dbReference>
<feature type="compositionally biased region" description="Low complexity" evidence="10">
    <location>
        <begin position="29"/>
        <end position="53"/>
    </location>
</feature>
<organism evidence="13 14">
    <name type="scientific">Anopheles albimanus</name>
    <name type="common">New world malaria mosquito</name>
    <dbReference type="NCBI Taxonomy" id="7167"/>
    <lineage>
        <taxon>Eukaryota</taxon>
        <taxon>Metazoa</taxon>
        <taxon>Ecdysozoa</taxon>
        <taxon>Arthropoda</taxon>
        <taxon>Hexapoda</taxon>
        <taxon>Insecta</taxon>
        <taxon>Pterygota</taxon>
        <taxon>Neoptera</taxon>
        <taxon>Endopterygota</taxon>
        <taxon>Diptera</taxon>
        <taxon>Nematocera</taxon>
        <taxon>Culicoidea</taxon>
        <taxon>Culicidae</taxon>
        <taxon>Anophelinae</taxon>
        <taxon>Anopheles</taxon>
    </lineage>
</organism>
<dbReference type="InterPro" id="IPR014811">
    <property type="entry name" value="ArgoL1"/>
</dbReference>
<dbReference type="CDD" id="cd02845">
    <property type="entry name" value="PAZ_piwi_like"/>
    <property type="match status" value="1"/>
</dbReference>
<dbReference type="GO" id="GO:0140965">
    <property type="term" value="P:secondary piRNA processing"/>
    <property type="evidence" value="ECO:0007669"/>
    <property type="project" value="UniProtKB-ARBA"/>
</dbReference>
<dbReference type="Gene3D" id="2.170.260.10">
    <property type="entry name" value="paz domain"/>
    <property type="match status" value="1"/>
</dbReference>
<feature type="compositionally biased region" description="Low complexity" evidence="10">
    <location>
        <begin position="127"/>
        <end position="139"/>
    </location>
</feature>
<dbReference type="GO" id="GO:0048471">
    <property type="term" value="C:perinuclear region of cytoplasm"/>
    <property type="evidence" value="ECO:0007669"/>
    <property type="project" value="UniProtKB-SubCell"/>
</dbReference>
<dbReference type="FunFam" id="2.170.260.10:FF:000003">
    <property type="entry name" value="Piwi-like RNA-mediated gene silencing 2"/>
    <property type="match status" value="1"/>
</dbReference>
<dbReference type="Pfam" id="PF23278">
    <property type="entry name" value="Piwi_N"/>
    <property type="match status" value="1"/>
</dbReference>
<dbReference type="AlphaFoldDB" id="A0A182F5P5"/>
<dbReference type="GO" id="GO:0016891">
    <property type="term" value="F:RNA endonuclease activity producing 5'-phosphomonoesters, hydrolytic mechanism"/>
    <property type="evidence" value="ECO:0007669"/>
    <property type="project" value="UniProtKB-ARBA"/>
</dbReference>
<dbReference type="SUPFAM" id="SSF53098">
    <property type="entry name" value="Ribonuclease H-like"/>
    <property type="match status" value="1"/>
</dbReference>
<feature type="domain" description="Piwi" evidence="12">
    <location>
        <begin position="620"/>
        <end position="914"/>
    </location>
</feature>
<dbReference type="Gene3D" id="3.40.50.2300">
    <property type="match status" value="1"/>
</dbReference>
<dbReference type="InterPro" id="IPR003100">
    <property type="entry name" value="PAZ_dom"/>
</dbReference>
<keyword evidence="5" id="KW-0221">Differentiation</keyword>
<evidence type="ECO:0000256" key="6">
    <source>
        <dbReference type="ARBA" id="ARBA00022884"/>
    </source>
</evidence>
<dbReference type="EnsemblMetazoa" id="AALB001790-RA">
    <property type="protein sequence ID" value="AALB001790-PA"/>
    <property type="gene ID" value="AALB001790"/>
</dbReference>
<dbReference type="GO" id="GO:0048477">
    <property type="term" value="P:oogenesis"/>
    <property type="evidence" value="ECO:0007669"/>
    <property type="project" value="UniProtKB-KW"/>
</dbReference>
<evidence type="ECO:0000313" key="13">
    <source>
        <dbReference type="EnsemblMetazoa" id="AALB001790-PA"/>
    </source>
</evidence>
<dbReference type="STRING" id="7167.A0A182F5P5"/>
<reference evidence="13" key="2">
    <citation type="submission" date="2022-08" db="UniProtKB">
        <authorList>
            <consortium name="EnsemblMetazoa"/>
        </authorList>
    </citation>
    <scope>IDENTIFICATION</scope>
    <source>
        <strain evidence="13">STECLA/ALBI9_A</strain>
    </source>
</reference>
<dbReference type="Pfam" id="PF08699">
    <property type="entry name" value="ArgoL1"/>
    <property type="match status" value="1"/>
</dbReference>
<proteinExistence type="inferred from homology"/>
<feature type="region of interest" description="Disordered" evidence="10">
    <location>
        <begin position="127"/>
        <end position="173"/>
    </location>
</feature>
<evidence type="ECO:0000256" key="8">
    <source>
        <dbReference type="ARBA" id="ARBA00023158"/>
    </source>
</evidence>
<dbReference type="Pfam" id="PF02171">
    <property type="entry name" value="Piwi"/>
    <property type="match status" value="1"/>
</dbReference>
<evidence type="ECO:0000259" key="11">
    <source>
        <dbReference type="PROSITE" id="PS50821"/>
    </source>
</evidence>
<dbReference type="InterPro" id="IPR036085">
    <property type="entry name" value="PAZ_dom_sf"/>
</dbReference>
<evidence type="ECO:0000256" key="5">
    <source>
        <dbReference type="ARBA" id="ARBA00022782"/>
    </source>
</evidence>
<evidence type="ECO:0000259" key="12">
    <source>
        <dbReference type="PROSITE" id="PS50822"/>
    </source>
</evidence>
<dbReference type="Gene3D" id="3.30.420.10">
    <property type="entry name" value="Ribonuclease H-like superfamily/Ribonuclease H"/>
    <property type="match status" value="1"/>
</dbReference>
<evidence type="ECO:0000256" key="9">
    <source>
        <dbReference type="ARBA" id="ARBA00038291"/>
    </source>
</evidence>
<dbReference type="CDD" id="cd04658">
    <property type="entry name" value="Piwi_piwi-like_Euk"/>
    <property type="match status" value="1"/>
</dbReference>
<name>A0A182F5P5_ANOAL</name>
<dbReference type="GO" id="GO:0043186">
    <property type="term" value="C:P granule"/>
    <property type="evidence" value="ECO:0007669"/>
    <property type="project" value="UniProtKB-ARBA"/>
</dbReference>
<dbReference type="SMART" id="SM00950">
    <property type="entry name" value="Piwi"/>
    <property type="match status" value="1"/>
</dbReference>
<sequence>MRQGGSSRPWPIRRKMSLRAKLVQSIIEASKAGKSSSDGATAAETKAAAAAPTNSGTSGYGTQETVDQTSSSAAEVPSRMRGRAKLVSSILGPAHHPPAVADVDSVPMNLLSIGSRGRLVQTVLSTLSEKSSGSTISESSPKDTAKSSAAGATAATTEPSTSKQAMEPVVRTGSSGSKVSLMVNYMELKCAPGRGVFLYTVDFQPSVDSRPARSRCLEQNAHILGSTFTFTGDLMMLPVKLPDNVTTCKAKNPTNDELVTMTIKFRGAQKMSENVNFYNTLFRRIMHFLQLTEMGRKCFDPSQMRIIPQQRLEVWPGYVTAVNEYEGGLMLNLDVTHRVLMQTTVYELMQTIAMANKKQFHDNAKKTLLGMVVLTRYNNKTYRIDDILFDANPQSTFDYRGDKITYAEYYQRQHGIKIQDLQQPLLLNRTERMVAGSAKPLEMLFCLVPEICFLTGLTDEMRSDFMVMREIATYTRVTPNQRLAAMQRYCERVISNEKASKLLSDWGLELVTKPKILVGRTLDQEKIRFGNGTVNAGPNADFNRNVTDYQMLEVVHIRQWVLVHTSRDARCAKTFLDYVQRCSRALGIDIAAPKTIVLPSDDLKEYSNLLRTRIPPGTQIVVLICPTSRDDRYAMIKRICCSEVPVPTQVINSRTLMNEKKNRTIVQKIIMQMNCKLGGTLWGIDIPMANTMICGIDAYHHARGADKSVTAFIASLDPAFTHWYSHATLQGVREEMGNGLALSLERSLIAYQRRNCQLPDRIVIFRDGVGDSQLQMCEQYELMQLEAACKLVDPSYSPKITFIVVQKRILTRLFAVDRSTNDVSNPLPGTVMDHSVTRRFLYDYFLVSQNVRQGTVTPSHYIVLRDDCNFRPDILQRLSYKLCYMYYNWPGTVRVPACCQYAHKLAYLIGQSVKRMPDENLADKLFYL</sequence>